<dbReference type="Proteomes" id="UP000388235">
    <property type="component" value="Chromosome"/>
</dbReference>
<evidence type="ECO:0008006" key="4">
    <source>
        <dbReference type="Google" id="ProtNLM"/>
    </source>
</evidence>
<dbReference type="OrthoDB" id="7843106at2"/>
<evidence type="ECO:0000313" key="3">
    <source>
        <dbReference type="Proteomes" id="UP000388235"/>
    </source>
</evidence>
<dbReference type="PROSITE" id="PS51257">
    <property type="entry name" value="PROKAR_LIPOPROTEIN"/>
    <property type="match status" value="1"/>
</dbReference>
<dbReference type="EMBL" id="CP045871">
    <property type="protein sequence ID" value="QGG79679.1"/>
    <property type="molecule type" value="Genomic_DNA"/>
</dbReference>
<keyword evidence="3" id="KW-1185">Reference proteome</keyword>
<reference evidence="2 3" key="1">
    <citation type="submission" date="2019-11" db="EMBL/GenBank/DDBJ databases">
        <authorList>
            <person name="Khan S.A."/>
            <person name="Jeon C.O."/>
            <person name="Chun B.H."/>
        </authorList>
    </citation>
    <scope>NUCLEOTIDE SEQUENCE [LARGE SCALE GENOMIC DNA]</scope>
    <source>
        <strain evidence="2 3">IMCC 1097</strain>
    </source>
</reference>
<keyword evidence="1" id="KW-0732">Signal</keyword>
<organism evidence="2 3">
    <name type="scientific">Litorivicinus lipolyticus</name>
    <dbReference type="NCBI Taxonomy" id="418701"/>
    <lineage>
        <taxon>Bacteria</taxon>
        <taxon>Pseudomonadati</taxon>
        <taxon>Pseudomonadota</taxon>
        <taxon>Gammaproteobacteria</taxon>
        <taxon>Oceanospirillales</taxon>
        <taxon>Litorivicinaceae</taxon>
        <taxon>Litorivicinus</taxon>
    </lineage>
</organism>
<dbReference type="AlphaFoldDB" id="A0A5Q2Q672"/>
<evidence type="ECO:0000313" key="2">
    <source>
        <dbReference type="EMBL" id="QGG79679.1"/>
    </source>
</evidence>
<gene>
    <name evidence="2" type="ORF">GH975_03485</name>
</gene>
<proteinExistence type="predicted"/>
<name>A0A5Q2Q672_9GAMM</name>
<sequence>MQKYLTLSTLLLAMLVAGCNSDSLEINVNAAHIVSSLDGSPAGQADFEAEFSLLGELDDEQRAQLDAIVSAVESMMDIDSVEIESGDFGPSLLIEGSIPISNDPNERSPWYLKTSQFDDGLVQVELATGQNFEPLKSQMEDINFMLTPAAYHSVKYKLKGSRALVMAPAVEVDGVTHLFYRGALDKRLILNFNGGPFEQTGAGFVMSTE</sequence>
<dbReference type="KEGG" id="llp:GH975_03485"/>
<dbReference type="RefSeq" id="WP_153713183.1">
    <property type="nucleotide sequence ID" value="NZ_CP045871.1"/>
</dbReference>
<protein>
    <recommendedName>
        <fullName evidence="4">DUF4382 domain-containing protein</fullName>
    </recommendedName>
</protein>
<feature type="chain" id="PRO_5024350931" description="DUF4382 domain-containing protein" evidence="1">
    <location>
        <begin position="20"/>
        <end position="209"/>
    </location>
</feature>
<evidence type="ECO:0000256" key="1">
    <source>
        <dbReference type="SAM" id="SignalP"/>
    </source>
</evidence>
<feature type="signal peptide" evidence="1">
    <location>
        <begin position="1"/>
        <end position="19"/>
    </location>
</feature>
<accession>A0A5Q2Q672</accession>